<name>A0A665SX65_ECHNA</name>
<dbReference type="InterPro" id="IPR007110">
    <property type="entry name" value="Ig-like_dom"/>
</dbReference>
<dbReference type="InterPro" id="IPR013106">
    <property type="entry name" value="Ig_V-set"/>
</dbReference>
<proteinExistence type="predicted"/>
<dbReference type="SMART" id="SM00409">
    <property type="entry name" value="IG"/>
    <property type="match status" value="2"/>
</dbReference>
<dbReference type="GeneID" id="115045480"/>
<dbReference type="SUPFAM" id="SSF48726">
    <property type="entry name" value="Immunoglobulin"/>
    <property type="match status" value="2"/>
</dbReference>
<reference evidence="4" key="1">
    <citation type="submission" date="2021-04" db="EMBL/GenBank/DDBJ databases">
        <authorList>
            <consortium name="Wellcome Sanger Institute Data Sharing"/>
        </authorList>
    </citation>
    <scope>NUCLEOTIDE SEQUENCE [LARGE SCALE GENOMIC DNA]</scope>
</reference>
<dbReference type="InParanoid" id="A0A665SX65"/>
<feature type="domain" description="Ig-like" evidence="3">
    <location>
        <begin position="147"/>
        <end position="227"/>
    </location>
</feature>
<dbReference type="Gene3D" id="2.60.40.10">
    <property type="entry name" value="Immunoglobulins"/>
    <property type="match status" value="2"/>
</dbReference>
<feature type="transmembrane region" description="Helical" evidence="1">
    <location>
        <begin position="241"/>
        <end position="262"/>
    </location>
</feature>
<dbReference type="InterPro" id="IPR003599">
    <property type="entry name" value="Ig_sub"/>
</dbReference>
<evidence type="ECO:0000313" key="4">
    <source>
        <dbReference type="Ensembl" id="ENSENLP00000001379.1"/>
    </source>
</evidence>
<keyword evidence="2" id="KW-0732">Signal</keyword>
<accession>A0A665SX65</accession>
<evidence type="ECO:0000256" key="1">
    <source>
        <dbReference type="SAM" id="Phobius"/>
    </source>
</evidence>
<dbReference type="PANTHER" id="PTHR46013">
    <property type="entry name" value="VASCULAR CELL ADHESION MOLECULE 1"/>
    <property type="match status" value="1"/>
</dbReference>
<dbReference type="RefSeq" id="XP_029361053.1">
    <property type="nucleotide sequence ID" value="XM_029505193.1"/>
</dbReference>
<dbReference type="Proteomes" id="UP000472264">
    <property type="component" value="Chromosome 6"/>
</dbReference>
<dbReference type="Pfam" id="PF07686">
    <property type="entry name" value="V-set"/>
    <property type="match status" value="1"/>
</dbReference>
<feature type="signal peptide" evidence="2">
    <location>
        <begin position="1"/>
        <end position="20"/>
    </location>
</feature>
<organism evidence="4 5">
    <name type="scientific">Echeneis naucrates</name>
    <name type="common">Live sharksucker</name>
    <dbReference type="NCBI Taxonomy" id="173247"/>
    <lineage>
        <taxon>Eukaryota</taxon>
        <taxon>Metazoa</taxon>
        <taxon>Chordata</taxon>
        <taxon>Craniata</taxon>
        <taxon>Vertebrata</taxon>
        <taxon>Euteleostomi</taxon>
        <taxon>Actinopterygii</taxon>
        <taxon>Neopterygii</taxon>
        <taxon>Teleostei</taxon>
        <taxon>Neoteleostei</taxon>
        <taxon>Acanthomorphata</taxon>
        <taxon>Carangaria</taxon>
        <taxon>Carangiformes</taxon>
        <taxon>Echeneidae</taxon>
        <taxon>Echeneis</taxon>
    </lineage>
</organism>
<dbReference type="Ensembl" id="ENSENLT00000001542.1">
    <property type="protein sequence ID" value="ENSENLP00000001379.1"/>
    <property type="gene ID" value="ENSENLG00000000845.1"/>
</dbReference>
<dbReference type="AlphaFoldDB" id="A0A665SX65"/>
<reference evidence="4" key="3">
    <citation type="submission" date="2025-09" db="UniProtKB">
        <authorList>
            <consortium name="Ensembl"/>
        </authorList>
    </citation>
    <scope>IDENTIFICATION</scope>
</reference>
<dbReference type="PANTHER" id="PTHR46013:SF4">
    <property type="entry name" value="B-CELL RECEPTOR CD22-RELATED"/>
    <property type="match status" value="1"/>
</dbReference>
<keyword evidence="1" id="KW-1133">Transmembrane helix</keyword>
<evidence type="ECO:0000259" key="3">
    <source>
        <dbReference type="PROSITE" id="PS50835"/>
    </source>
</evidence>
<sequence>MAVYKKIVGTFMVLFAGALGQTVNYPPPVCAVTGSTITLPCTFKPLQSVIVDGGELQLNVLRVLWCQDHPICQKTTPSVVDSSNQTNLPIDPRYSYLGDKTGNCSLQIRNLKDKDQGKFRFRMEMNNDRGHFTGKKGVIVTVVDTSPLRIILSGGDGVMSEGQSVKLLCSSNCSINQLELMWFRDGHTLSESGPALQFHHLTAEDSGNYTCGLKRDLKARSEPHQLQVEPVRTGGMMSLQLLSIPVVLCVSALMVFIIIRICSSKSRKEQKPDNIYCDRRKSHQYETSRAEEEVSYSSIYFSRTNQNQTSPVMETTDTIIYSSVATG</sequence>
<keyword evidence="1" id="KW-0812">Transmembrane</keyword>
<dbReference type="PROSITE" id="PS50835">
    <property type="entry name" value="IG_LIKE"/>
    <property type="match status" value="1"/>
</dbReference>
<dbReference type="InterPro" id="IPR036179">
    <property type="entry name" value="Ig-like_dom_sf"/>
</dbReference>
<dbReference type="OrthoDB" id="8887244at2759"/>
<feature type="chain" id="PRO_5025693132" evidence="2">
    <location>
        <begin position="21"/>
        <end position="327"/>
    </location>
</feature>
<dbReference type="Pfam" id="PF13895">
    <property type="entry name" value="Ig_2"/>
    <property type="match status" value="1"/>
</dbReference>
<gene>
    <name evidence="4" type="primary">LOC115045480</name>
</gene>
<protein>
    <submittedName>
        <fullName evidence="4">Uncharacterized LOC115045478</fullName>
    </submittedName>
</protein>
<keyword evidence="1" id="KW-0472">Membrane</keyword>
<dbReference type="OMA" id="WASACAV"/>
<dbReference type="InterPro" id="IPR013783">
    <property type="entry name" value="Ig-like_fold"/>
</dbReference>
<reference evidence="4" key="2">
    <citation type="submission" date="2025-08" db="UniProtKB">
        <authorList>
            <consortium name="Ensembl"/>
        </authorList>
    </citation>
    <scope>IDENTIFICATION</scope>
</reference>
<keyword evidence="5" id="KW-1185">Reference proteome</keyword>
<evidence type="ECO:0000256" key="2">
    <source>
        <dbReference type="SAM" id="SignalP"/>
    </source>
</evidence>
<evidence type="ECO:0000313" key="5">
    <source>
        <dbReference type="Proteomes" id="UP000472264"/>
    </source>
</evidence>